<dbReference type="Gene3D" id="3.90.215.10">
    <property type="entry name" value="Gamma Fibrinogen, chain A, domain 1"/>
    <property type="match status" value="1"/>
</dbReference>
<dbReference type="NCBIfam" id="NF040941">
    <property type="entry name" value="GGGWT_bact"/>
    <property type="match status" value="1"/>
</dbReference>
<dbReference type="AlphaFoldDB" id="A0A2G8KKD2"/>
<dbReference type="GO" id="GO:0005615">
    <property type="term" value="C:extracellular space"/>
    <property type="evidence" value="ECO:0007669"/>
    <property type="project" value="TreeGrafter"/>
</dbReference>
<gene>
    <name evidence="3" type="ORF">BSL78_14658</name>
</gene>
<evidence type="ECO:0000313" key="4">
    <source>
        <dbReference type="Proteomes" id="UP000230750"/>
    </source>
</evidence>
<dbReference type="PANTHER" id="PTHR19143">
    <property type="entry name" value="FIBRINOGEN/TENASCIN/ANGIOPOEITIN"/>
    <property type="match status" value="1"/>
</dbReference>
<dbReference type="OrthoDB" id="6145874at2759"/>
<sequence length="337" mass="37815">MTNYQLIEVATRTTPSELTTKPGAKTATESSTTKITTTAQEGPSISTNMGADCVIPNNNYDALNHGSLLVNANCTRTYKCSNGHILVNEAYSCNSNANCEIRGDVRKCYCNEGYTGNGETCVPTNMTNCWDYFDAGFTVDGLYIIKPSYWTGVPFTVFCNMTDGGGWTIFQRRTDGSVDFNRNWMSYKEGFGELDHEFWLGNDKLYYLTNQGDYQLRIDMVNKDGAPYYAKYDLFRIHDESDNYRLSELGTYSGTAGLGYELRYHLNHSFSTIDRDNDAGSNRNCADIYKGGWWFNDCAFSNLNGVYLGPSPSGIYWYDLPAGSTGILYTEMKIRPV</sequence>
<dbReference type="Pfam" id="PF00147">
    <property type="entry name" value="Fibrinogen_C"/>
    <property type="match status" value="1"/>
</dbReference>
<feature type="domain" description="Fibrinogen C-terminal" evidence="2">
    <location>
        <begin position="120"/>
        <end position="337"/>
    </location>
</feature>
<reference evidence="3 4" key="1">
    <citation type="journal article" date="2017" name="PLoS Biol.">
        <title>The sea cucumber genome provides insights into morphological evolution and visceral regeneration.</title>
        <authorList>
            <person name="Zhang X."/>
            <person name="Sun L."/>
            <person name="Yuan J."/>
            <person name="Sun Y."/>
            <person name="Gao Y."/>
            <person name="Zhang L."/>
            <person name="Li S."/>
            <person name="Dai H."/>
            <person name="Hamel J.F."/>
            <person name="Liu C."/>
            <person name="Yu Y."/>
            <person name="Liu S."/>
            <person name="Lin W."/>
            <person name="Guo K."/>
            <person name="Jin S."/>
            <person name="Xu P."/>
            <person name="Storey K.B."/>
            <person name="Huan P."/>
            <person name="Zhang T."/>
            <person name="Zhou Y."/>
            <person name="Zhang J."/>
            <person name="Lin C."/>
            <person name="Li X."/>
            <person name="Xing L."/>
            <person name="Huo D."/>
            <person name="Sun M."/>
            <person name="Wang L."/>
            <person name="Mercier A."/>
            <person name="Li F."/>
            <person name="Yang H."/>
            <person name="Xiang J."/>
        </authorList>
    </citation>
    <scope>NUCLEOTIDE SEQUENCE [LARGE SCALE GENOMIC DNA]</scope>
    <source>
        <strain evidence="3">Shaxun</strain>
        <tissue evidence="3">Muscle</tissue>
    </source>
</reference>
<dbReference type="CDD" id="cd00087">
    <property type="entry name" value="FReD"/>
    <property type="match status" value="1"/>
</dbReference>
<dbReference type="Gene3D" id="2.10.25.10">
    <property type="entry name" value="Laminin"/>
    <property type="match status" value="1"/>
</dbReference>
<comment type="caution">
    <text evidence="3">The sequence shown here is derived from an EMBL/GenBank/DDBJ whole genome shotgun (WGS) entry which is preliminary data.</text>
</comment>
<dbReference type="InterPro" id="IPR020837">
    <property type="entry name" value="Fibrinogen_CS"/>
</dbReference>
<dbReference type="InterPro" id="IPR050373">
    <property type="entry name" value="Fibrinogen_C-term_domain"/>
</dbReference>
<dbReference type="STRING" id="307972.A0A2G8KKD2"/>
<keyword evidence="4" id="KW-1185">Reference proteome</keyword>
<proteinExistence type="predicted"/>
<dbReference type="InterPro" id="IPR036056">
    <property type="entry name" value="Fibrinogen-like_C"/>
</dbReference>
<dbReference type="Proteomes" id="UP000230750">
    <property type="component" value="Unassembled WGS sequence"/>
</dbReference>
<keyword evidence="1" id="KW-1015">Disulfide bond</keyword>
<name>A0A2G8KKD2_STIJA</name>
<dbReference type="InterPro" id="IPR000742">
    <property type="entry name" value="EGF"/>
</dbReference>
<dbReference type="InterPro" id="IPR002181">
    <property type="entry name" value="Fibrinogen_a/b/g_C_dom"/>
</dbReference>
<evidence type="ECO:0000259" key="2">
    <source>
        <dbReference type="PROSITE" id="PS51406"/>
    </source>
</evidence>
<dbReference type="SUPFAM" id="SSF56496">
    <property type="entry name" value="Fibrinogen C-terminal domain-like"/>
    <property type="match status" value="1"/>
</dbReference>
<dbReference type="PROSITE" id="PS01186">
    <property type="entry name" value="EGF_2"/>
    <property type="match status" value="1"/>
</dbReference>
<dbReference type="SMART" id="SM00186">
    <property type="entry name" value="FBG"/>
    <property type="match status" value="1"/>
</dbReference>
<evidence type="ECO:0000256" key="1">
    <source>
        <dbReference type="ARBA" id="ARBA00023157"/>
    </source>
</evidence>
<accession>A0A2G8KKD2</accession>
<dbReference type="InterPro" id="IPR014716">
    <property type="entry name" value="Fibrinogen_a/b/g_C_1"/>
</dbReference>
<dbReference type="PROSITE" id="PS51406">
    <property type="entry name" value="FIBRINOGEN_C_2"/>
    <property type="match status" value="1"/>
</dbReference>
<protein>
    <recommendedName>
        <fullName evidence="2">Fibrinogen C-terminal domain-containing protein</fullName>
    </recommendedName>
</protein>
<dbReference type="PROSITE" id="PS00514">
    <property type="entry name" value="FIBRINOGEN_C_1"/>
    <property type="match status" value="1"/>
</dbReference>
<organism evidence="3 4">
    <name type="scientific">Stichopus japonicus</name>
    <name type="common">Sea cucumber</name>
    <dbReference type="NCBI Taxonomy" id="307972"/>
    <lineage>
        <taxon>Eukaryota</taxon>
        <taxon>Metazoa</taxon>
        <taxon>Echinodermata</taxon>
        <taxon>Eleutherozoa</taxon>
        <taxon>Echinozoa</taxon>
        <taxon>Holothuroidea</taxon>
        <taxon>Aspidochirotacea</taxon>
        <taxon>Aspidochirotida</taxon>
        <taxon>Stichopodidae</taxon>
        <taxon>Apostichopus</taxon>
    </lineage>
</organism>
<dbReference type="EMBL" id="MRZV01000521">
    <property type="protein sequence ID" value="PIK48464.1"/>
    <property type="molecule type" value="Genomic_DNA"/>
</dbReference>
<evidence type="ECO:0000313" key="3">
    <source>
        <dbReference type="EMBL" id="PIK48464.1"/>
    </source>
</evidence>